<dbReference type="GO" id="GO:0071111">
    <property type="term" value="F:cyclic-guanylate-specific phosphodiesterase activity"/>
    <property type="evidence" value="ECO:0007669"/>
    <property type="project" value="InterPro"/>
</dbReference>
<feature type="domain" description="EAL" evidence="1">
    <location>
        <begin position="31"/>
        <end position="281"/>
    </location>
</feature>
<dbReference type="InterPro" id="IPR050706">
    <property type="entry name" value="Cyclic-di-GMP_PDE-like"/>
</dbReference>
<dbReference type="AlphaFoldDB" id="A0A365QIZ0"/>
<evidence type="ECO:0000313" key="2">
    <source>
        <dbReference type="EMBL" id="RBB32224.1"/>
    </source>
</evidence>
<gene>
    <name evidence="2" type="ORF">DPV79_39065</name>
</gene>
<dbReference type="SUPFAM" id="SSF141868">
    <property type="entry name" value="EAL domain-like"/>
    <property type="match status" value="1"/>
</dbReference>
<sequence>MTMGSGMDIRKRARVAEPTGAAVRHLQRQHDIAVALATLKAINAGAAEFVFQPVCGAQDRSAVLYHEGLVRLRSSSGSGVLFPGQFIPSLERLSLMRHVDGYAVSKVAEHLASHPEYCLGVNVSALSVGEHAWWDPILADLASMPQVARRLVVEITETARLRGPQAATFVARLRELGCRVAIDDIGEGYGVETAMTIGTPDIVKVAGSLLKAACENAAGSDRFARLIEIARKCARCVVVEGVETDEMLALARAAGADWVQGRYVGVPERRFDDAGATRSACTFWPADVLNAQDASWDAPEWLCEANSADVSDEPEGAIDWAVQMFERNAAAVLERSVTPSLREQVREAYVAGLVSGVYGKRSAIALVMRDRLAAVLMWQSRTDSMRLLRRVAQSGRYHGRLISEWFADSPKAAM</sequence>
<accession>A0A365QIZ0</accession>
<dbReference type="EMBL" id="QMFZ01000064">
    <property type="protein sequence ID" value="RBB32224.1"/>
    <property type="molecule type" value="Genomic_DNA"/>
</dbReference>
<reference evidence="2 3" key="1">
    <citation type="submission" date="2018-06" db="EMBL/GenBank/DDBJ databases">
        <title>Draft genome sequence of Burkholderia reimsis strain BE51 isolated from a French agricultural soil.</title>
        <authorList>
            <person name="Esmaeel Q."/>
        </authorList>
    </citation>
    <scope>NUCLEOTIDE SEQUENCE [LARGE SCALE GENOMIC DNA]</scope>
    <source>
        <strain evidence="2 3">BE51</strain>
    </source>
</reference>
<evidence type="ECO:0000259" key="1">
    <source>
        <dbReference type="PROSITE" id="PS50883"/>
    </source>
</evidence>
<dbReference type="Pfam" id="PF00563">
    <property type="entry name" value="EAL"/>
    <property type="match status" value="1"/>
</dbReference>
<dbReference type="PANTHER" id="PTHR33121">
    <property type="entry name" value="CYCLIC DI-GMP PHOSPHODIESTERASE PDEF"/>
    <property type="match status" value="1"/>
</dbReference>
<organism evidence="2 3">
    <name type="scientific">Burkholderia reimsis</name>
    <dbReference type="NCBI Taxonomy" id="2234132"/>
    <lineage>
        <taxon>Bacteria</taxon>
        <taxon>Pseudomonadati</taxon>
        <taxon>Pseudomonadota</taxon>
        <taxon>Betaproteobacteria</taxon>
        <taxon>Burkholderiales</taxon>
        <taxon>Burkholderiaceae</taxon>
        <taxon>Burkholderia</taxon>
    </lineage>
</organism>
<dbReference type="InterPro" id="IPR035919">
    <property type="entry name" value="EAL_sf"/>
</dbReference>
<dbReference type="CDD" id="cd01948">
    <property type="entry name" value="EAL"/>
    <property type="match status" value="1"/>
</dbReference>
<dbReference type="PROSITE" id="PS50883">
    <property type="entry name" value="EAL"/>
    <property type="match status" value="1"/>
</dbReference>
<proteinExistence type="predicted"/>
<name>A0A365QIZ0_9BURK</name>
<comment type="caution">
    <text evidence="2">The sequence shown here is derived from an EMBL/GenBank/DDBJ whole genome shotgun (WGS) entry which is preliminary data.</text>
</comment>
<keyword evidence="3" id="KW-1185">Reference proteome</keyword>
<dbReference type="Proteomes" id="UP000252458">
    <property type="component" value="Unassembled WGS sequence"/>
</dbReference>
<protein>
    <recommendedName>
        <fullName evidence="1">EAL domain-containing protein</fullName>
    </recommendedName>
</protein>
<evidence type="ECO:0000313" key="3">
    <source>
        <dbReference type="Proteomes" id="UP000252458"/>
    </source>
</evidence>
<dbReference type="Gene3D" id="3.20.20.450">
    <property type="entry name" value="EAL domain"/>
    <property type="match status" value="1"/>
</dbReference>
<dbReference type="SMART" id="SM00052">
    <property type="entry name" value="EAL"/>
    <property type="match status" value="1"/>
</dbReference>
<dbReference type="PANTHER" id="PTHR33121:SF23">
    <property type="entry name" value="CYCLIC DI-GMP PHOSPHODIESTERASE PDEB"/>
    <property type="match status" value="1"/>
</dbReference>
<dbReference type="InterPro" id="IPR001633">
    <property type="entry name" value="EAL_dom"/>
</dbReference>